<comment type="caution">
    <text evidence="2">The sequence shown here is derived from an EMBL/GenBank/DDBJ whole genome shotgun (WGS) entry which is preliminary data.</text>
</comment>
<protein>
    <recommendedName>
        <fullName evidence="1">C2H2-type domain-containing protein</fullName>
    </recommendedName>
</protein>
<dbReference type="RefSeq" id="WP_381251389.1">
    <property type="nucleotide sequence ID" value="NZ_JBHTBI010000006.1"/>
</dbReference>
<evidence type="ECO:0000313" key="2">
    <source>
        <dbReference type="EMBL" id="MFD0285896.1"/>
    </source>
</evidence>
<reference evidence="3" key="1">
    <citation type="journal article" date="2019" name="Int. J. Syst. Evol. Microbiol.">
        <title>The Global Catalogue of Microorganisms (GCM) 10K type strain sequencing project: providing services to taxonomists for standard genome sequencing and annotation.</title>
        <authorList>
            <consortium name="The Broad Institute Genomics Platform"/>
            <consortium name="The Broad Institute Genome Sequencing Center for Infectious Disease"/>
            <person name="Wu L."/>
            <person name="Ma J."/>
        </authorList>
    </citation>
    <scope>NUCLEOTIDE SEQUENCE [LARGE SCALE GENOMIC DNA]</scope>
    <source>
        <strain evidence="3">CGMCC 4.7198</strain>
    </source>
</reference>
<dbReference type="PROSITE" id="PS00028">
    <property type="entry name" value="ZINC_FINGER_C2H2_1"/>
    <property type="match status" value="1"/>
</dbReference>
<dbReference type="InterPro" id="IPR013087">
    <property type="entry name" value="Znf_C2H2_type"/>
</dbReference>
<gene>
    <name evidence="2" type="ORF">ACFQZP_30260</name>
</gene>
<dbReference type="PROSITE" id="PS50157">
    <property type="entry name" value="ZINC_FINGER_C2H2_2"/>
    <property type="match status" value="1"/>
</dbReference>
<name>A0ABW2VS09_9ACTN</name>
<keyword evidence="3" id="KW-1185">Reference proteome</keyword>
<organism evidence="2 3">
    <name type="scientific">Streptomyces lutosisoli</name>
    <dbReference type="NCBI Taxonomy" id="2665721"/>
    <lineage>
        <taxon>Bacteria</taxon>
        <taxon>Bacillati</taxon>
        <taxon>Actinomycetota</taxon>
        <taxon>Actinomycetes</taxon>
        <taxon>Kitasatosporales</taxon>
        <taxon>Streptomycetaceae</taxon>
        <taxon>Streptomyces</taxon>
    </lineage>
</organism>
<accession>A0ABW2VS09</accession>
<evidence type="ECO:0000259" key="1">
    <source>
        <dbReference type="PROSITE" id="PS50157"/>
    </source>
</evidence>
<evidence type="ECO:0000313" key="3">
    <source>
        <dbReference type="Proteomes" id="UP001596957"/>
    </source>
</evidence>
<sequence length="378" mass="41182">MGLVGFWHTGYMEFHEPTGIESVGLPAPPKPPEFPCTECGLVFSSERARRAHRFDGHATKRPILLFRGRECGRTRLMVTSPSASVDWVTSDVESIAVNGRETSTSEAAGFLASVKVGVQTVAVSNGPLERTFEFDFCLAEEDDLCLVDQALEKLISSRELSRNAIDTFIMRAGRGVTARRYREGLATYLYGVLSREAVEDSGRVDASGAPLYEQRYNSAVSRLSTFDRPAAEAICGLVALHYNQFELAVRKTNSHRVSDVAARFRSILTGGSFVTTSLADRSHGSFDQALSDSVTEDLLDVGATALDGTESSVVAQLLPSLGELRPQDQFKVRLIAAEALLAVGDIDGASRHSEALRHSNETGAWYAGFRTRLQEVGR</sequence>
<dbReference type="Proteomes" id="UP001596957">
    <property type="component" value="Unassembled WGS sequence"/>
</dbReference>
<feature type="domain" description="C2H2-type" evidence="1">
    <location>
        <begin position="34"/>
        <end position="62"/>
    </location>
</feature>
<dbReference type="EMBL" id="JBHTEC010000001">
    <property type="protein sequence ID" value="MFD0285896.1"/>
    <property type="molecule type" value="Genomic_DNA"/>
</dbReference>
<proteinExistence type="predicted"/>